<sequence length="465" mass="49874">MSVLAAYAVPHPPLILPAIGAGREQEIAHTIDAYREVMRAAAELRPDTVVVISPHAVVYEDYFHISPGEHAEGNFAAFGHPAISVGVDYDEDFVRMLAATAMDHDIPAGTLGERSAALDHGTMIPLAFLSDYLGDAPAKVVRIGISGLPAYLHARLGQCIAAVAERLGRRTVCIASGDLSHRLSPAAPNGFAAEGPEFDRLCTAFMGAGDFFSLLQIPGSFAETAGHCGLNGLWVLAGVLDGSAIESRLCSYEGPFGVGYAVASFTVTGTDESRGYTAQLVRAEDAAMEKLRASEDMYVRLARASVEHFVRTHTYAALPPDMPEELTEGRAGVFVSIKKYGKLRGCIGTFLPAQQSLAEEILYNAVSAAAHDSRFEPIAAEELDRLVYSVDVLSAPEPIMSAEELDPRVYGVIVKSAADRRRGLLLPDLAGIDTAEQQIAIAREKAHIMPKEPISLARFTVVRHH</sequence>
<reference evidence="2 3" key="1">
    <citation type="submission" date="2009-04" db="EMBL/GenBank/DDBJ databases">
        <authorList>
            <person name="Qin X."/>
            <person name="Bachman B."/>
            <person name="Battles P."/>
            <person name="Bell A."/>
            <person name="Bess C."/>
            <person name="Bickham C."/>
            <person name="Chaboub L."/>
            <person name="Chen D."/>
            <person name="Coyle M."/>
            <person name="Deiros D.R."/>
            <person name="Dinh H."/>
            <person name="Forbes L."/>
            <person name="Fowler G."/>
            <person name="Francisco L."/>
            <person name="Fu Q."/>
            <person name="Gubbala S."/>
            <person name="Hale W."/>
            <person name="Han Y."/>
            <person name="Hemphill L."/>
            <person name="Highlander S.K."/>
            <person name="Hirani K."/>
            <person name="Hogues M."/>
            <person name="Jackson L."/>
            <person name="Jakkamsetti A."/>
            <person name="Javaid M."/>
            <person name="Jiang H."/>
            <person name="Korchina V."/>
            <person name="Kovar C."/>
            <person name="Lara F."/>
            <person name="Lee S."/>
            <person name="Mata R."/>
            <person name="Mathew T."/>
            <person name="Moen C."/>
            <person name="Morales K."/>
            <person name="Munidasa M."/>
            <person name="Nazareth L."/>
            <person name="Ngo R."/>
            <person name="Nguyen L."/>
            <person name="Okwuonu G."/>
            <person name="Ongeri F."/>
            <person name="Patil S."/>
            <person name="Petrosino J."/>
            <person name="Pham C."/>
            <person name="Pham P."/>
            <person name="Pu L.-L."/>
            <person name="Puazo M."/>
            <person name="Raj R."/>
            <person name="Reid J."/>
            <person name="Rouhana J."/>
            <person name="Saada N."/>
            <person name="Shang Y."/>
            <person name="Simmons D."/>
            <person name="Thornton R."/>
            <person name="Warren J."/>
            <person name="Weissenberger G."/>
            <person name="Zhang J."/>
            <person name="Zhang L."/>
            <person name="Zhou C."/>
            <person name="Zhu D."/>
            <person name="Muzny D."/>
            <person name="Worley K."/>
            <person name="Gibbs R."/>
        </authorList>
    </citation>
    <scope>NUCLEOTIDE SEQUENCE [LARGE SCALE GENOMIC DNA]</scope>
    <source>
        <strain evidence="2 3">ATCC 43531</strain>
    </source>
</reference>
<evidence type="ECO:0000259" key="1">
    <source>
        <dbReference type="PROSITE" id="PS51112"/>
    </source>
</evidence>
<dbReference type="InterPro" id="IPR027623">
    <property type="entry name" value="AmmeMemoSam_A"/>
</dbReference>
<evidence type="ECO:0000313" key="2">
    <source>
        <dbReference type="EMBL" id="EEQ49539.1"/>
    </source>
</evidence>
<dbReference type="PANTHER" id="PTHR13016">
    <property type="entry name" value="AMMECR1 HOMOLOG"/>
    <property type="match status" value="1"/>
</dbReference>
<dbReference type="GO" id="GO:0008198">
    <property type="term" value="F:ferrous iron binding"/>
    <property type="evidence" value="ECO:0007669"/>
    <property type="project" value="InterPro"/>
</dbReference>
<dbReference type="RefSeq" id="WP_006691362.1">
    <property type="nucleotide sequence ID" value="NZ_GG694010.1"/>
</dbReference>
<dbReference type="InterPro" id="IPR023473">
    <property type="entry name" value="AMMECR1"/>
</dbReference>
<dbReference type="eggNOG" id="COG3885">
    <property type="taxonomic scope" value="Bacteria"/>
</dbReference>
<dbReference type="Pfam" id="PF01871">
    <property type="entry name" value="AMMECR1"/>
    <property type="match status" value="1"/>
</dbReference>
<dbReference type="InterPro" id="IPR004183">
    <property type="entry name" value="Xdiol_dOase_suB"/>
</dbReference>
<dbReference type="STRING" id="638302.HMPREF0908_0121"/>
<dbReference type="GO" id="GO:0016702">
    <property type="term" value="F:oxidoreductase activity, acting on single donors with incorporation of molecular oxygen, incorporation of two atoms of oxygen"/>
    <property type="evidence" value="ECO:0007669"/>
    <property type="project" value="UniProtKB-ARBA"/>
</dbReference>
<organism evidence="2 3">
    <name type="scientific">Selenomonas flueggei ATCC 43531</name>
    <dbReference type="NCBI Taxonomy" id="638302"/>
    <lineage>
        <taxon>Bacteria</taxon>
        <taxon>Bacillati</taxon>
        <taxon>Bacillota</taxon>
        <taxon>Negativicutes</taxon>
        <taxon>Selenomonadales</taxon>
        <taxon>Selenomonadaceae</taxon>
        <taxon>Selenomonas</taxon>
    </lineage>
</organism>
<dbReference type="InterPro" id="IPR002733">
    <property type="entry name" value="AMMECR1_domain"/>
</dbReference>
<dbReference type="Gene3D" id="3.40.830.10">
    <property type="entry name" value="LigB-like"/>
    <property type="match status" value="1"/>
</dbReference>
<dbReference type="PANTHER" id="PTHR13016:SF0">
    <property type="entry name" value="AMME SYNDROME CANDIDATE GENE 1 PROTEIN"/>
    <property type="match status" value="1"/>
</dbReference>
<dbReference type="Gene3D" id="3.30.700.20">
    <property type="entry name" value="Hypothetical protein ph0010, domain 1"/>
    <property type="match status" value="1"/>
</dbReference>
<dbReference type="EMBL" id="ACLA01000002">
    <property type="protein sequence ID" value="EEQ49539.1"/>
    <property type="molecule type" value="Genomic_DNA"/>
</dbReference>
<gene>
    <name evidence="2" type="ORF">HMPREF0908_0121</name>
</gene>
<dbReference type="InterPro" id="IPR036071">
    <property type="entry name" value="AMMECR1_dom_sf"/>
</dbReference>
<protein>
    <recommendedName>
        <fullName evidence="1">AMMECR1 domain-containing protein</fullName>
    </recommendedName>
</protein>
<dbReference type="Proteomes" id="UP000005309">
    <property type="component" value="Unassembled WGS sequence"/>
</dbReference>
<dbReference type="PROSITE" id="PS51112">
    <property type="entry name" value="AMMECR1"/>
    <property type="match status" value="1"/>
</dbReference>
<dbReference type="InterPro" id="IPR027485">
    <property type="entry name" value="AMMECR1_N"/>
</dbReference>
<dbReference type="CDD" id="cd07951">
    <property type="entry name" value="ED_3B_N_AMMECR1"/>
    <property type="match status" value="1"/>
</dbReference>
<dbReference type="OrthoDB" id="159752at2"/>
<name>C4V116_9FIRM</name>
<dbReference type="AlphaFoldDB" id="C4V116"/>
<dbReference type="SUPFAM" id="SSF53213">
    <property type="entry name" value="LigB-like"/>
    <property type="match status" value="1"/>
</dbReference>
<dbReference type="eggNOG" id="COG2078">
    <property type="taxonomic scope" value="Bacteria"/>
</dbReference>
<proteinExistence type="predicted"/>
<comment type="caution">
    <text evidence="2">The sequence shown here is derived from an EMBL/GenBank/DDBJ whole genome shotgun (WGS) entry which is preliminary data.</text>
</comment>
<dbReference type="HOGENOM" id="CLU_048702_0_0_9"/>
<accession>C4V116</accession>
<dbReference type="Pfam" id="PF02900">
    <property type="entry name" value="LigB"/>
    <property type="match status" value="1"/>
</dbReference>
<feature type="domain" description="AMMECR1" evidence="1">
    <location>
        <begin position="293"/>
        <end position="465"/>
    </location>
</feature>
<keyword evidence="3" id="KW-1185">Reference proteome</keyword>
<dbReference type="SUPFAM" id="SSF143447">
    <property type="entry name" value="AMMECR1-like"/>
    <property type="match status" value="1"/>
</dbReference>
<dbReference type="NCBIfam" id="TIGR04335">
    <property type="entry name" value="AmmeMemoSam_A"/>
    <property type="match status" value="1"/>
</dbReference>
<evidence type="ECO:0000313" key="3">
    <source>
        <dbReference type="Proteomes" id="UP000005309"/>
    </source>
</evidence>